<dbReference type="Gene3D" id="2.40.50.230">
    <property type="entry name" value="Gp5 N-terminal domain"/>
    <property type="match status" value="1"/>
</dbReference>
<dbReference type="Gene3D" id="4.10.220.110">
    <property type="match status" value="1"/>
</dbReference>
<proteinExistence type="predicted"/>
<dbReference type="Pfam" id="PF05954">
    <property type="entry name" value="Phage_GPD"/>
    <property type="match status" value="1"/>
</dbReference>
<dbReference type="Pfam" id="PF04717">
    <property type="entry name" value="Phage_base_V"/>
    <property type="match status" value="1"/>
</dbReference>
<sequence>MALYTITTVSIGDEQFKQFNALCLKQSLEGHHEFELKIGYEWLSKLGKNPIAAGKSFLGKEISISIQAIESAGGFKPLLFNGIVTAVSAGKENDGTNGSCILRGSGPSILLAGDPHIQSYEQQDLASIVNTVLKACNPFASRPEVKPASNNPLKYIVQYKETGFDFLHRLSQRYGEWFFYNGQQIIFGQYTPQKTNLVHQVDLIDFDLELKILPNNQVMNGYEYRQYQVLEDTTGSKSNSNTDNYTQHAQSLSDKLYHRTSLYKVPYAFSGNAKAELDELTRRRQKGRMSQMVLVKGQSKNTGLRLGDTVSIQESVLSQEDHGEFMITALEHHCNGNGEYYNTFEGIPAAAATPPVNLENVPRCEAQSAVVTDNYDPKGLGRIRVRFNWQKGSTPWIRLHQPHGGGDKGFYFVPEIGEEVWVDFEGGNAEAPYATGAAYNGNAKTNYGDAMNNVKVIKTRSGHTIRLDDTGGQENITISDKGGNIIVMDTSGKNISISAPENIKITARNISIQATENIDVNAGFNMSHAAGMNMSNAAGMNILHNAGDCLSQYTVNDYKLTATNITKIAMENMDVQAKKIEKNSEEMKIDSSKEEMTINSGKSVAIKSAEKSKLF</sequence>
<feature type="domain" description="Gp5/Type VI secretion system Vgr protein OB-fold" evidence="1">
    <location>
        <begin position="368"/>
        <end position="439"/>
    </location>
</feature>
<evidence type="ECO:0000313" key="2">
    <source>
        <dbReference type="EMBL" id="PSL49723.1"/>
    </source>
</evidence>
<name>A0A2P8HU34_CHINA</name>
<dbReference type="SUPFAM" id="SSF69349">
    <property type="entry name" value="Phage fibre proteins"/>
    <property type="match status" value="1"/>
</dbReference>
<evidence type="ECO:0000313" key="3">
    <source>
        <dbReference type="Proteomes" id="UP000240971"/>
    </source>
</evidence>
<evidence type="ECO:0000259" key="1">
    <source>
        <dbReference type="Pfam" id="PF04717"/>
    </source>
</evidence>
<dbReference type="Gene3D" id="2.30.110.50">
    <property type="match status" value="1"/>
</dbReference>
<dbReference type="AlphaFoldDB" id="A0A2P8HU34"/>
<gene>
    <name evidence="2" type="ORF">CLV51_1011058</name>
</gene>
<dbReference type="SUPFAM" id="SSF69255">
    <property type="entry name" value="gp5 N-terminal domain-like"/>
    <property type="match status" value="1"/>
</dbReference>
<dbReference type="EMBL" id="PYAW01000001">
    <property type="protein sequence ID" value="PSL49723.1"/>
    <property type="molecule type" value="Genomic_DNA"/>
</dbReference>
<accession>A0A2P8HU34</accession>
<dbReference type="RefSeq" id="WP_106526940.1">
    <property type="nucleotide sequence ID" value="NZ_PYAW01000001.1"/>
</dbReference>
<dbReference type="OrthoDB" id="727155at2"/>
<organism evidence="2 3">
    <name type="scientific">Chitinophaga niastensis</name>
    <dbReference type="NCBI Taxonomy" id="536980"/>
    <lineage>
        <taxon>Bacteria</taxon>
        <taxon>Pseudomonadati</taxon>
        <taxon>Bacteroidota</taxon>
        <taxon>Chitinophagia</taxon>
        <taxon>Chitinophagales</taxon>
        <taxon>Chitinophagaceae</taxon>
        <taxon>Chitinophaga</taxon>
    </lineage>
</organism>
<protein>
    <submittedName>
        <fullName evidence="2">Rhs element Vgr protein</fullName>
    </submittedName>
</protein>
<dbReference type="InterPro" id="IPR006531">
    <property type="entry name" value="Gp5/Vgr_OB"/>
</dbReference>
<keyword evidence="3" id="KW-1185">Reference proteome</keyword>
<reference evidence="2 3" key="1">
    <citation type="submission" date="2018-03" db="EMBL/GenBank/DDBJ databases">
        <title>Genomic Encyclopedia of Archaeal and Bacterial Type Strains, Phase II (KMG-II): from individual species to whole genera.</title>
        <authorList>
            <person name="Goeker M."/>
        </authorList>
    </citation>
    <scope>NUCLEOTIDE SEQUENCE [LARGE SCALE GENOMIC DNA]</scope>
    <source>
        <strain evidence="2 3">DSM 24859</strain>
    </source>
</reference>
<dbReference type="Gene3D" id="3.55.50.10">
    <property type="entry name" value="Baseplate protein-like domains"/>
    <property type="match status" value="1"/>
</dbReference>
<comment type="caution">
    <text evidence="2">The sequence shown here is derived from an EMBL/GenBank/DDBJ whole genome shotgun (WGS) entry which is preliminary data.</text>
</comment>
<dbReference type="InterPro" id="IPR037026">
    <property type="entry name" value="Vgr_OB-fold_dom_sf"/>
</dbReference>
<dbReference type="Proteomes" id="UP000240971">
    <property type="component" value="Unassembled WGS sequence"/>
</dbReference>
<dbReference type="SUPFAM" id="SSF69279">
    <property type="entry name" value="Phage tail proteins"/>
    <property type="match status" value="2"/>
</dbReference>